<keyword evidence="3" id="KW-1185">Reference proteome</keyword>
<reference evidence="2 3" key="1">
    <citation type="submission" date="2024-02" db="EMBL/GenBank/DDBJ databases">
        <authorList>
            <person name="Chen Y."/>
            <person name="Shah S."/>
            <person name="Dougan E. K."/>
            <person name="Thang M."/>
            <person name="Chan C."/>
        </authorList>
    </citation>
    <scope>NUCLEOTIDE SEQUENCE [LARGE SCALE GENOMIC DNA]</scope>
</reference>
<evidence type="ECO:0000313" key="3">
    <source>
        <dbReference type="Proteomes" id="UP001642464"/>
    </source>
</evidence>
<accession>A0ABP0PEE9</accession>
<comment type="caution">
    <text evidence="2">The sequence shown here is derived from an EMBL/GenBank/DDBJ whole genome shotgun (WGS) entry which is preliminary data.</text>
</comment>
<name>A0ABP0PEE9_9DINO</name>
<feature type="region of interest" description="Disordered" evidence="1">
    <location>
        <begin position="1"/>
        <end position="22"/>
    </location>
</feature>
<dbReference type="Proteomes" id="UP001642464">
    <property type="component" value="Unassembled WGS sequence"/>
</dbReference>
<evidence type="ECO:0000313" key="2">
    <source>
        <dbReference type="EMBL" id="CAK9074411.1"/>
    </source>
</evidence>
<organism evidence="2 3">
    <name type="scientific">Durusdinium trenchii</name>
    <dbReference type="NCBI Taxonomy" id="1381693"/>
    <lineage>
        <taxon>Eukaryota</taxon>
        <taxon>Sar</taxon>
        <taxon>Alveolata</taxon>
        <taxon>Dinophyceae</taxon>
        <taxon>Suessiales</taxon>
        <taxon>Symbiodiniaceae</taxon>
        <taxon>Durusdinium</taxon>
    </lineage>
</organism>
<dbReference type="EMBL" id="CAXAMM010035557">
    <property type="protein sequence ID" value="CAK9074411.1"/>
    <property type="molecule type" value="Genomic_DNA"/>
</dbReference>
<protein>
    <submittedName>
        <fullName evidence="2">Uncharacterized protein</fullName>
    </submittedName>
</protein>
<gene>
    <name evidence="2" type="ORF">SCF082_LOCUS36224</name>
</gene>
<sequence>MSRLPPLADGRDSERQLHPPLLSPRSRLKKRQSAYDSLVACHYELLDCYPDLWIILPQAGDAYSKRGWEQACFKTRELLRVLQECQDSGNRVACRNFILTTYDNFFQMNAHYRQLLLDPADDILDSEWLASEIGVLALLSLVCPATVRPKLPCIMARQFNPFPDPKKGKGRMVLKRPASAKTPAWKKVAYVRGVPTVPPRGVRREQTHWKRTMTQLLSRSDTQIVKTLIEDKLLPDWSGKVCPKCNKGILSSLKVHCGDKTPKYRCSHYKLVADQKGILSKSRPRCFWHFFFVYPWHRRLEEIRRKFVEKKEKHIVFGKSKTWIDVEGDEVTFDRHDISQDPVLGHEVKGDKCVLWEQWCGLVRRGKPETLIMTRLKPGLTVHRAPGPGPISKHDWTPLGKKHLAGKNIIFHTDSARAYKLKLRDVLHDSLKRLHFKIRAAQYEYWYRGSDMWKCTGDLVQDHMSGIVAQP</sequence>
<evidence type="ECO:0000256" key="1">
    <source>
        <dbReference type="SAM" id="MobiDB-lite"/>
    </source>
</evidence>
<proteinExistence type="predicted"/>